<comment type="caution">
    <text evidence="3">The sequence shown here is derived from an EMBL/GenBank/DDBJ whole genome shotgun (WGS) entry which is preliminary data.</text>
</comment>
<dbReference type="AlphaFoldDB" id="A0A927N001"/>
<name>A0A927N001_9ACTN</name>
<dbReference type="GO" id="GO:0005886">
    <property type="term" value="C:plasma membrane"/>
    <property type="evidence" value="ECO:0007669"/>
    <property type="project" value="TreeGrafter"/>
</dbReference>
<evidence type="ECO:0000313" key="4">
    <source>
        <dbReference type="Proteomes" id="UP000638648"/>
    </source>
</evidence>
<comment type="similarity">
    <text evidence="1">Belongs to the F420H(2)-dependent quinone reductase family.</text>
</comment>
<evidence type="ECO:0000256" key="2">
    <source>
        <dbReference type="ARBA" id="ARBA00049106"/>
    </source>
</evidence>
<dbReference type="EMBL" id="JADBEM010000001">
    <property type="protein sequence ID" value="MBE1606432.1"/>
    <property type="molecule type" value="Genomic_DNA"/>
</dbReference>
<dbReference type="InterPro" id="IPR004378">
    <property type="entry name" value="F420H2_quin_Rdtase"/>
</dbReference>
<dbReference type="PANTHER" id="PTHR39428">
    <property type="entry name" value="F420H(2)-DEPENDENT QUINONE REDUCTASE RV1261C"/>
    <property type="match status" value="1"/>
</dbReference>
<organism evidence="3 4">
    <name type="scientific">Actinopolymorpha pittospori</name>
    <dbReference type="NCBI Taxonomy" id="648752"/>
    <lineage>
        <taxon>Bacteria</taxon>
        <taxon>Bacillati</taxon>
        <taxon>Actinomycetota</taxon>
        <taxon>Actinomycetes</taxon>
        <taxon>Propionibacteriales</taxon>
        <taxon>Actinopolymorphaceae</taxon>
        <taxon>Actinopolymorpha</taxon>
    </lineage>
</organism>
<sequence>MPTVPSDEEFRTYNQGIISEFRANHGTVSHPPFPILLLTTTGARTGRQTTVPLGFRVDDKGRVFVVGSKAGAPKHPAWFHNLRANPTVTVELGDSSYRARAAVTAGEERDRLYRMVSDGTSAYEQSTDRVFPGLWPKFRDWSRTVMVLGGARLW</sequence>
<dbReference type="Pfam" id="PF04075">
    <property type="entry name" value="F420H2_quin_red"/>
    <property type="match status" value="1"/>
</dbReference>
<dbReference type="Proteomes" id="UP000638648">
    <property type="component" value="Unassembled WGS sequence"/>
</dbReference>
<keyword evidence="4" id="KW-1185">Reference proteome</keyword>
<comment type="catalytic activity">
    <reaction evidence="2">
        <text>oxidized coenzyme F420-(gamma-L-Glu)(n) + a quinol + H(+) = reduced coenzyme F420-(gamma-L-Glu)(n) + a quinone</text>
        <dbReference type="Rhea" id="RHEA:39663"/>
        <dbReference type="Rhea" id="RHEA-COMP:12939"/>
        <dbReference type="Rhea" id="RHEA-COMP:14378"/>
        <dbReference type="ChEBI" id="CHEBI:15378"/>
        <dbReference type="ChEBI" id="CHEBI:24646"/>
        <dbReference type="ChEBI" id="CHEBI:132124"/>
        <dbReference type="ChEBI" id="CHEBI:133980"/>
        <dbReference type="ChEBI" id="CHEBI:139511"/>
    </reaction>
</comment>
<dbReference type="PANTHER" id="PTHR39428:SF1">
    <property type="entry name" value="F420H(2)-DEPENDENT QUINONE REDUCTASE RV1261C"/>
    <property type="match status" value="1"/>
</dbReference>
<dbReference type="GO" id="GO:0070967">
    <property type="term" value="F:coenzyme F420 binding"/>
    <property type="evidence" value="ECO:0007669"/>
    <property type="project" value="TreeGrafter"/>
</dbReference>
<dbReference type="RefSeq" id="WP_192750560.1">
    <property type="nucleotide sequence ID" value="NZ_JADBEM010000001.1"/>
</dbReference>
<evidence type="ECO:0000313" key="3">
    <source>
        <dbReference type="EMBL" id="MBE1606432.1"/>
    </source>
</evidence>
<dbReference type="InterPro" id="IPR012349">
    <property type="entry name" value="Split_barrel_FMN-bd"/>
</dbReference>
<gene>
    <name evidence="3" type="ORF">HEB94_003280</name>
</gene>
<dbReference type="GO" id="GO:0016491">
    <property type="term" value="F:oxidoreductase activity"/>
    <property type="evidence" value="ECO:0007669"/>
    <property type="project" value="InterPro"/>
</dbReference>
<dbReference type="NCBIfam" id="TIGR00026">
    <property type="entry name" value="hi_GC_TIGR00026"/>
    <property type="match status" value="1"/>
</dbReference>
<dbReference type="Gene3D" id="2.30.110.10">
    <property type="entry name" value="Electron Transport, Fmn-binding Protein, Chain A"/>
    <property type="match status" value="1"/>
</dbReference>
<proteinExistence type="inferred from homology"/>
<accession>A0A927N001</accession>
<protein>
    <submittedName>
        <fullName evidence="3">Deazaflavin-dependent oxidoreductase (Nitroreductase family)</fullName>
    </submittedName>
</protein>
<evidence type="ECO:0000256" key="1">
    <source>
        <dbReference type="ARBA" id="ARBA00008710"/>
    </source>
</evidence>
<reference evidence="3" key="1">
    <citation type="submission" date="2020-10" db="EMBL/GenBank/DDBJ databases">
        <title>Sequencing the genomes of 1000 actinobacteria strains.</title>
        <authorList>
            <person name="Klenk H.-P."/>
        </authorList>
    </citation>
    <scope>NUCLEOTIDE SEQUENCE</scope>
    <source>
        <strain evidence="3">DSM 45354</strain>
    </source>
</reference>
<dbReference type="SUPFAM" id="SSF50475">
    <property type="entry name" value="FMN-binding split barrel"/>
    <property type="match status" value="1"/>
</dbReference>